<feature type="transmembrane region" description="Helical" evidence="9">
    <location>
        <begin position="158"/>
        <end position="175"/>
    </location>
</feature>
<evidence type="ECO:0000259" key="11">
    <source>
        <dbReference type="PROSITE" id="PS50929"/>
    </source>
</evidence>
<dbReference type="PANTHER" id="PTHR43394">
    <property type="entry name" value="ATP-DEPENDENT PERMEASE MDL1, MITOCHONDRIAL"/>
    <property type="match status" value="1"/>
</dbReference>
<keyword evidence="3" id="KW-1003">Cell membrane</keyword>
<dbReference type="FunFam" id="1.20.1560.10:FF:000011">
    <property type="entry name" value="Multidrug ABC transporter ATP-binding protein"/>
    <property type="match status" value="1"/>
</dbReference>
<feature type="transmembrane region" description="Helical" evidence="9">
    <location>
        <begin position="73"/>
        <end position="97"/>
    </location>
</feature>
<dbReference type="GO" id="GO:0005886">
    <property type="term" value="C:plasma membrane"/>
    <property type="evidence" value="ECO:0007669"/>
    <property type="project" value="UniProtKB-SubCell"/>
</dbReference>
<keyword evidence="4 9" id="KW-0812">Transmembrane</keyword>
<dbReference type="GO" id="GO:0005524">
    <property type="term" value="F:ATP binding"/>
    <property type="evidence" value="ECO:0007669"/>
    <property type="project" value="UniProtKB-KW"/>
</dbReference>
<dbReference type="InterPro" id="IPR011527">
    <property type="entry name" value="ABC1_TM_dom"/>
</dbReference>
<dbReference type="GO" id="GO:0015421">
    <property type="term" value="F:ABC-type oligopeptide transporter activity"/>
    <property type="evidence" value="ECO:0007669"/>
    <property type="project" value="TreeGrafter"/>
</dbReference>
<evidence type="ECO:0000259" key="10">
    <source>
        <dbReference type="PROSITE" id="PS50893"/>
    </source>
</evidence>
<feature type="transmembrane region" description="Helical" evidence="9">
    <location>
        <begin position="181"/>
        <end position="198"/>
    </location>
</feature>
<evidence type="ECO:0000256" key="7">
    <source>
        <dbReference type="ARBA" id="ARBA00022989"/>
    </source>
</evidence>
<evidence type="ECO:0000256" key="2">
    <source>
        <dbReference type="ARBA" id="ARBA00022448"/>
    </source>
</evidence>
<dbReference type="Pfam" id="PF00005">
    <property type="entry name" value="ABC_tran"/>
    <property type="match status" value="1"/>
</dbReference>
<accession>A0A0L6TYS3</accession>
<dbReference type="InterPro" id="IPR036640">
    <property type="entry name" value="ABC1_TM_sf"/>
</dbReference>
<dbReference type="InterPro" id="IPR027417">
    <property type="entry name" value="P-loop_NTPase"/>
</dbReference>
<dbReference type="InterPro" id="IPR003593">
    <property type="entry name" value="AAA+_ATPase"/>
</dbReference>
<dbReference type="FunFam" id="3.40.50.300:FF:000287">
    <property type="entry name" value="Multidrug ABC transporter ATP-binding protein"/>
    <property type="match status" value="1"/>
</dbReference>
<dbReference type="SMART" id="SM00382">
    <property type="entry name" value="AAA"/>
    <property type="match status" value="1"/>
</dbReference>
<evidence type="ECO:0000313" key="12">
    <source>
        <dbReference type="EMBL" id="KNZ41409.1"/>
    </source>
</evidence>
<keyword evidence="7 9" id="KW-1133">Transmembrane helix</keyword>
<evidence type="ECO:0000313" key="13">
    <source>
        <dbReference type="Proteomes" id="UP000036873"/>
    </source>
</evidence>
<keyword evidence="6" id="KW-0067">ATP-binding</keyword>
<evidence type="ECO:0000256" key="6">
    <source>
        <dbReference type="ARBA" id="ARBA00022840"/>
    </source>
</evidence>
<dbReference type="PROSITE" id="PS50929">
    <property type="entry name" value="ABC_TM1F"/>
    <property type="match status" value="1"/>
</dbReference>
<evidence type="ECO:0000256" key="5">
    <source>
        <dbReference type="ARBA" id="ARBA00022741"/>
    </source>
</evidence>
<protein>
    <submittedName>
        <fullName evidence="12">ABC transporter</fullName>
    </submittedName>
</protein>
<gene>
    <name evidence="12" type="ORF">AKG39_12390</name>
</gene>
<keyword evidence="2" id="KW-0813">Transport</keyword>
<evidence type="ECO:0000256" key="4">
    <source>
        <dbReference type="ARBA" id="ARBA00022692"/>
    </source>
</evidence>
<reference evidence="13" key="1">
    <citation type="submission" date="2015-07" db="EMBL/GenBank/DDBJ databases">
        <title>Draft genome sequence of Acetobacterium bakii DSM 8293, a potential psychrophilic chemical producer through syngas fermentation.</title>
        <authorList>
            <person name="Song Y."/>
            <person name="Hwang S."/>
            <person name="Cho B.-K."/>
        </authorList>
    </citation>
    <scope>NUCLEOTIDE SEQUENCE [LARGE SCALE GENOMIC DNA]</scope>
    <source>
        <strain evidence="13">DSM 8239</strain>
    </source>
</reference>
<dbReference type="CDD" id="cd18547">
    <property type="entry name" value="ABC_6TM_Tm288_like"/>
    <property type="match status" value="1"/>
</dbReference>
<feature type="domain" description="ABC transmembrane type-1" evidence="11">
    <location>
        <begin position="34"/>
        <end position="322"/>
    </location>
</feature>
<feature type="transmembrane region" description="Helical" evidence="9">
    <location>
        <begin position="273"/>
        <end position="302"/>
    </location>
</feature>
<evidence type="ECO:0000256" key="1">
    <source>
        <dbReference type="ARBA" id="ARBA00004651"/>
    </source>
</evidence>
<dbReference type="GO" id="GO:0016887">
    <property type="term" value="F:ATP hydrolysis activity"/>
    <property type="evidence" value="ECO:0007669"/>
    <property type="project" value="InterPro"/>
</dbReference>
<dbReference type="InterPro" id="IPR003439">
    <property type="entry name" value="ABC_transporter-like_ATP-bd"/>
</dbReference>
<dbReference type="SUPFAM" id="SSF90123">
    <property type="entry name" value="ABC transporter transmembrane region"/>
    <property type="match status" value="1"/>
</dbReference>
<proteinExistence type="predicted"/>
<organism evidence="12 13">
    <name type="scientific">Acetobacterium bakii</name>
    <dbReference type="NCBI Taxonomy" id="52689"/>
    <lineage>
        <taxon>Bacteria</taxon>
        <taxon>Bacillati</taxon>
        <taxon>Bacillota</taxon>
        <taxon>Clostridia</taxon>
        <taxon>Eubacteriales</taxon>
        <taxon>Eubacteriaceae</taxon>
        <taxon>Acetobacterium</taxon>
    </lineage>
</organism>
<dbReference type="Pfam" id="PF00664">
    <property type="entry name" value="ABC_membrane"/>
    <property type="match status" value="1"/>
</dbReference>
<comment type="caution">
    <text evidence="12">The sequence shown here is derived from an EMBL/GenBank/DDBJ whole genome shotgun (WGS) entry which is preliminary data.</text>
</comment>
<dbReference type="InterPro" id="IPR039421">
    <property type="entry name" value="Type_1_exporter"/>
</dbReference>
<dbReference type="AlphaFoldDB" id="A0A0L6TYS3"/>
<dbReference type="PANTHER" id="PTHR43394:SF1">
    <property type="entry name" value="ATP-BINDING CASSETTE SUB-FAMILY B MEMBER 10, MITOCHONDRIAL"/>
    <property type="match status" value="1"/>
</dbReference>
<sequence length="595" mass="65955">MTVKAKQKNKLKSSFSSIAGRLQHYLKDKKHLVFFIAIALIASTIFIIFAPIVTKDVTDSIADSLTQNTDIDFIYIGQQLILLAALYILSAGFAYYATIRTTYLSQLVIKRLREDIQEKLNKLTLNVLDQSERGDLLSRVTNDATTLDSALEGNVTQILVQGTTIIGIMIMMLVLNVQLSLIFFIAIPLSYLVMKLITKKTQILFRRQQKELGSLNGLIEEVYDGHLIIKSFNNEAKAAEKFDDINQRFFKSYLSSRFYSGLSAPLMKLINNLAYIGICVIGGIFVINGTLTIGGIQAFLIYANNIASPIALISNNLNFLQSGAAAAERIFEFLDREEEKPDLATEVLEVETAQGSIEFKNVEFGYIPERTLFHDVSLKAAPGEILAVVGPSGAGKTTLVNLLMRFYEINHGSIAIDGQNIKNLSRHNLRSAFGMVLQDTWLFDGTIAENIAYGKTNASREDVILAAQKAQCDEFIRKLPLGYETPIGGDFTSLSEGECQLLAIARTIIADPKVLILDEATSSVDTRTEILITQAMEAMMKGRTTFIIAHRLFTIKNADKIIFMMEGDIKEVGSHTELMNLNGLYANLYLSASDN</sequence>
<feature type="domain" description="ABC transporter" evidence="10">
    <location>
        <begin position="357"/>
        <end position="591"/>
    </location>
</feature>
<evidence type="ECO:0000256" key="8">
    <source>
        <dbReference type="ARBA" id="ARBA00023136"/>
    </source>
</evidence>
<comment type="subcellular location">
    <subcellularLocation>
        <location evidence="1">Cell membrane</location>
        <topology evidence="1">Multi-pass membrane protein</topology>
    </subcellularLocation>
</comment>
<keyword evidence="13" id="KW-1185">Reference proteome</keyword>
<dbReference type="PROSITE" id="PS50893">
    <property type="entry name" value="ABC_TRANSPORTER_2"/>
    <property type="match status" value="1"/>
</dbReference>
<dbReference type="SUPFAM" id="SSF52540">
    <property type="entry name" value="P-loop containing nucleoside triphosphate hydrolases"/>
    <property type="match status" value="1"/>
</dbReference>
<dbReference type="PATRIC" id="fig|52689.4.peg.1837"/>
<evidence type="ECO:0000256" key="9">
    <source>
        <dbReference type="SAM" id="Phobius"/>
    </source>
</evidence>
<dbReference type="STRING" id="52689.AKG39_12390"/>
<feature type="transmembrane region" description="Helical" evidence="9">
    <location>
        <begin position="32"/>
        <end position="53"/>
    </location>
</feature>
<dbReference type="Proteomes" id="UP000036873">
    <property type="component" value="Unassembled WGS sequence"/>
</dbReference>
<dbReference type="Gene3D" id="3.40.50.300">
    <property type="entry name" value="P-loop containing nucleotide triphosphate hydrolases"/>
    <property type="match status" value="1"/>
</dbReference>
<keyword evidence="8 9" id="KW-0472">Membrane</keyword>
<name>A0A0L6TYS3_9FIRM</name>
<dbReference type="Gene3D" id="1.20.1560.10">
    <property type="entry name" value="ABC transporter type 1, transmembrane domain"/>
    <property type="match status" value="1"/>
</dbReference>
<keyword evidence="5" id="KW-0547">Nucleotide-binding</keyword>
<evidence type="ECO:0000256" key="3">
    <source>
        <dbReference type="ARBA" id="ARBA00022475"/>
    </source>
</evidence>
<dbReference type="EMBL" id="LGYO01000031">
    <property type="protein sequence ID" value="KNZ41409.1"/>
    <property type="molecule type" value="Genomic_DNA"/>
</dbReference>